<dbReference type="AlphaFoldDB" id="A0A8T2A2C5"/>
<organism evidence="3 4">
    <name type="scientific">Arabidopsis suecica</name>
    <name type="common">Swedish thale-cress</name>
    <name type="synonym">Cardaminopsis suecica</name>
    <dbReference type="NCBI Taxonomy" id="45249"/>
    <lineage>
        <taxon>Eukaryota</taxon>
        <taxon>Viridiplantae</taxon>
        <taxon>Streptophyta</taxon>
        <taxon>Embryophyta</taxon>
        <taxon>Tracheophyta</taxon>
        <taxon>Spermatophyta</taxon>
        <taxon>Magnoliopsida</taxon>
        <taxon>eudicotyledons</taxon>
        <taxon>Gunneridae</taxon>
        <taxon>Pentapetalae</taxon>
        <taxon>rosids</taxon>
        <taxon>malvids</taxon>
        <taxon>Brassicales</taxon>
        <taxon>Brassicaceae</taxon>
        <taxon>Camelineae</taxon>
        <taxon>Arabidopsis</taxon>
    </lineage>
</organism>
<evidence type="ECO:0000256" key="1">
    <source>
        <dbReference type="SAM" id="MobiDB-lite"/>
    </source>
</evidence>
<evidence type="ECO:0000313" key="3">
    <source>
        <dbReference type="EMBL" id="KAG7566334.1"/>
    </source>
</evidence>
<proteinExistence type="predicted"/>
<protein>
    <recommendedName>
        <fullName evidence="2">DUF4216 domain-containing protein</fullName>
    </recommendedName>
</protein>
<evidence type="ECO:0000313" key="4">
    <source>
        <dbReference type="Proteomes" id="UP000694251"/>
    </source>
</evidence>
<dbReference type="Pfam" id="PF02992">
    <property type="entry name" value="Transposase_21"/>
    <property type="match status" value="1"/>
</dbReference>
<dbReference type="Pfam" id="PF13952">
    <property type="entry name" value="DUF4216"/>
    <property type="match status" value="1"/>
</dbReference>
<evidence type="ECO:0000259" key="2">
    <source>
        <dbReference type="Pfam" id="PF13952"/>
    </source>
</evidence>
<dbReference type="Proteomes" id="UP000694251">
    <property type="component" value="Chromosome 10"/>
</dbReference>
<dbReference type="InterPro" id="IPR004242">
    <property type="entry name" value="Transposase_21"/>
</dbReference>
<sequence>MPNYWVWISHGEEYNILDNNSVEDAFESAPHTEPVNPYVTMVSDAFGVTESGFDQNMDEEPNAEAKKFYDILEAAKHPIYDGCKEGLSQLSLAARLMNLKTEYNLPQNCMDAICQIMKEYLPEGNNSLDSYYDIKKLMRSLGLPYHKIDVCQDNCMIFWKDTANEETCRFCKKDRFRPTQTPGQKKVAFRQMFYLPVSDRLKRLYQSENTAKYMKWHAEHSMSGGEMCHPSDGEAWKHFNEVYSDFASEPRNVYLGLCTDGFSPFGMSGHNYSLWPVILTPYNLPPDMCMKQELMFLTILVPGPNHPKRSLDVFLQPLIEELKELWFSGVHSYDISTKQNFLLRAVLMWTISDFPAYAMLSGWTTHGRLACPYCMDQTSAFQLKNGRKTSWFDCHRCFLPTDHSYRRNKKNFKRGRLVNDTPPELLTGEELFKEVECLPKTVVCGGNHGRLQGYGETHNWHKQSILWELPYWKDLKLRHNLDVMHIEKNFLDNLINTLLNVQGKTKDNIRSRLDLKEYCNRKELHLTDNGKAPIPIFRLQSDAKATFLQWLEKDVKFSDGYASSLSKCVDLSGGKLTGMKSHDCHVLMQRIIPVAFAELMDKSVHEALSGEIPEIFCQPGRCSGKAKEIWFQDKDYRIAHTYILLNCEEKLVKSFEKLFDESMVVANPDISEDNLTLLREKEFANWLQKHVENTWSDSLYPKWLQSFVHGPLIKVTSWPIYFCRGYIFHTYDYGKDKKNANYGVCVKSTSPSGSSEEHDFYGVLREILELHYPGPVDLKVVLFKCDWYDSTIGKGIRVNKSGIIDVNAAKVYGKYDPFILASQADQVCYVPYPRVTRKKDQQWKAAIVIQPRGKVMLNQNLDFEAMQYENSFPIVDVETLQVETLTELHGQVEDLDDIEEEHNFESDAEDENSSQNLTDDEE</sequence>
<feature type="domain" description="DUF4216" evidence="2">
    <location>
        <begin position="769"/>
        <end position="844"/>
    </location>
</feature>
<feature type="region of interest" description="Disordered" evidence="1">
    <location>
        <begin position="898"/>
        <end position="922"/>
    </location>
</feature>
<dbReference type="PANTHER" id="PTHR10775:SF185">
    <property type="entry name" value="OS08G0208400 PROTEIN"/>
    <property type="match status" value="1"/>
</dbReference>
<dbReference type="InterPro" id="IPR025312">
    <property type="entry name" value="DUF4216"/>
</dbReference>
<reference evidence="3 4" key="1">
    <citation type="submission" date="2020-12" db="EMBL/GenBank/DDBJ databases">
        <title>Concerted genomic and epigenomic changes stabilize Arabidopsis allopolyploids.</title>
        <authorList>
            <person name="Chen Z."/>
        </authorList>
    </citation>
    <scope>NUCLEOTIDE SEQUENCE [LARGE SCALE GENOMIC DNA]</scope>
    <source>
        <strain evidence="3">As9502</strain>
        <tissue evidence="3">Leaf</tissue>
    </source>
</reference>
<gene>
    <name evidence="3" type="ORF">ISN44_As10g029100</name>
</gene>
<dbReference type="PANTHER" id="PTHR10775">
    <property type="entry name" value="OS08G0208400 PROTEIN"/>
    <property type="match status" value="1"/>
</dbReference>
<keyword evidence="4" id="KW-1185">Reference proteome</keyword>
<dbReference type="OrthoDB" id="1091089at2759"/>
<comment type="caution">
    <text evidence="3">The sequence shown here is derived from an EMBL/GenBank/DDBJ whole genome shotgun (WGS) entry which is preliminary data.</text>
</comment>
<name>A0A8T2A2C5_ARASU</name>
<dbReference type="EMBL" id="JAEFBJ010000010">
    <property type="protein sequence ID" value="KAG7566334.1"/>
    <property type="molecule type" value="Genomic_DNA"/>
</dbReference>
<accession>A0A8T2A2C5</accession>